<dbReference type="Pfam" id="PF05670">
    <property type="entry name" value="NFACT-R_1"/>
    <property type="match status" value="1"/>
</dbReference>
<dbReference type="EMBL" id="OZ022405">
    <property type="protein sequence ID" value="CAK9436406.1"/>
    <property type="molecule type" value="Genomic_DNA"/>
</dbReference>
<evidence type="ECO:0000256" key="4">
    <source>
        <dbReference type="ARBA" id="ARBA00023054"/>
    </source>
</evidence>
<keyword evidence="4" id="KW-0175">Coiled coil</keyword>
<dbReference type="InterPro" id="IPR051608">
    <property type="entry name" value="RQC_Subunit_NEMF"/>
</dbReference>
<protein>
    <recommendedName>
        <fullName evidence="10">NFACT RNA-binding domain-containing protein</fullName>
    </recommendedName>
</protein>
<feature type="domain" description="NFACT RNA-binding" evidence="6">
    <location>
        <begin position="297"/>
        <end position="406"/>
    </location>
</feature>
<dbReference type="InterPro" id="IPR021846">
    <property type="entry name" value="NFACT-C"/>
</dbReference>
<feature type="compositionally biased region" description="Basic residues" evidence="5">
    <location>
        <begin position="189"/>
        <end position="215"/>
    </location>
</feature>
<feature type="region of interest" description="Disordered" evidence="5">
    <location>
        <begin position="469"/>
        <end position="498"/>
    </location>
</feature>
<accession>A0ABP0ZHW3</accession>
<feature type="region of interest" description="Disordered" evidence="5">
    <location>
        <begin position="536"/>
        <end position="577"/>
    </location>
</feature>
<evidence type="ECO:0000259" key="7">
    <source>
        <dbReference type="Pfam" id="PF11923"/>
    </source>
</evidence>
<dbReference type="GeneID" id="92206160"/>
<evidence type="ECO:0008006" key="10">
    <source>
        <dbReference type="Google" id="ProtNLM"/>
    </source>
</evidence>
<gene>
    <name evidence="8" type="ORF">LODBEIA_P09640</name>
</gene>
<keyword evidence="3" id="KW-0963">Cytoplasm</keyword>
<feature type="compositionally biased region" description="Polar residues" evidence="5">
    <location>
        <begin position="552"/>
        <end position="563"/>
    </location>
</feature>
<evidence type="ECO:0000256" key="2">
    <source>
        <dbReference type="ARBA" id="ARBA00008318"/>
    </source>
</evidence>
<feature type="domain" description="NFACT protein C-terminal" evidence="7">
    <location>
        <begin position="594"/>
        <end position="695"/>
    </location>
</feature>
<feature type="compositionally biased region" description="Basic and acidic residues" evidence="5">
    <location>
        <begin position="470"/>
        <end position="480"/>
    </location>
</feature>
<sequence length="701" mass="78806">MSLDILDKQLSELNVDETSSKVLHQKQLAGERLKKAKTKRDDEIQALKDEQELNIKKGELIQLHAALVDECRQYIRKYLDQSMDWTNIELAVKLEKKRKHGVAKHVDLPLHLKDNSIQIRLQDPDAKEVDESDSESDESESDTVSDSELESESESEPESESSDSESDNEDANGNEIGNGKEEDDSALKSKTKSKSKSKSKSPSKPIPKTKTKNKTKRESAKGVPVMIDITQSSFANARNYFDSKKAAESLQLKVQKGAEAAYRKAEKKISEELVKNIKRENGLSSSKEARTKFWFEKFYWFTSSEGYLCLAGTDKKQTDMIYFKYFGDDDFFVSSEMEGSLKVFIKNPIKGESIPPSTILQAGIFAMCASQAWNGKVNTAAWVLHATEITKYDSASGNLLPAGSFEYLAKKKFLPPAQLVMGFGFYCQVDPESKQRHASQRTEREREHGLVYSLSNGKKALENLNVTNVKENKELNKENKTPSCDATGVEGEGENEGDSALALAMGQASRGKKTKLKKAASKYADQDEEEKLLRMQVLGSNKSKNKDKKSVARSSSPATSNAPSVEELERRKQHHQQDVEKYLLDDQAATDLAQYFETMDELVPKPLASDTIIDLVPVFAPWSALQKFKYKVKIQPGLAKKGKCTNEILNYFTSRKLDSKKTDTDLDWPEERDIINSLRPTELLAVFPVNKMRLVLPQNKK</sequence>
<feature type="region of interest" description="Disordered" evidence="5">
    <location>
        <begin position="117"/>
        <end position="222"/>
    </location>
</feature>
<proteinExistence type="inferred from homology"/>
<evidence type="ECO:0000256" key="5">
    <source>
        <dbReference type="SAM" id="MobiDB-lite"/>
    </source>
</evidence>
<feature type="compositionally biased region" description="Basic and acidic residues" evidence="5">
    <location>
        <begin position="567"/>
        <end position="577"/>
    </location>
</feature>
<feature type="compositionally biased region" description="Acidic residues" evidence="5">
    <location>
        <begin position="130"/>
        <end position="172"/>
    </location>
</feature>
<evidence type="ECO:0000256" key="1">
    <source>
        <dbReference type="ARBA" id="ARBA00004496"/>
    </source>
</evidence>
<evidence type="ECO:0000259" key="6">
    <source>
        <dbReference type="Pfam" id="PF05670"/>
    </source>
</evidence>
<dbReference type="Proteomes" id="UP001497383">
    <property type="component" value="Chromosome 1"/>
</dbReference>
<evidence type="ECO:0000256" key="3">
    <source>
        <dbReference type="ARBA" id="ARBA00022490"/>
    </source>
</evidence>
<organism evidence="8 9">
    <name type="scientific">Lodderomyces beijingensis</name>
    <dbReference type="NCBI Taxonomy" id="1775926"/>
    <lineage>
        <taxon>Eukaryota</taxon>
        <taxon>Fungi</taxon>
        <taxon>Dikarya</taxon>
        <taxon>Ascomycota</taxon>
        <taxon>Saccharomycotina</taxon>
        <taxon>Pichiomycetes</taxon>
        <taxon>Debaryomycetaceae</taxon>
        <taxon>Candida/Lodderomyces clade</taxon>
        <taxon>Lodderomyces</taxon>
    </lineage>
</organism>
<evidence type="ECO:0000313" key="8">
    <source>
        <dbReference type="EMBL" id="CAK9436406.1"/>
    </source>
</evidence>
<dbReference type="RefSeq" id="XP_066827902.1">
    <property type="nucleotide sequence ID" value="XM_066976942.1"/>
</dbReference>
<comment type="subcellular location">
    <subcellularLocation>
        <location evidence="1">Cytoplasm</location>
    </subcellularLocation>
</comment>
<dbReference type="PANTHER" id="PTHR15239:SF6">
    <property type="entry name" value="RIBOSOME QUALITY CONTROL COMPLEX SUBUNIT NEMF"/>
    <property type="match status" value="1"/>
</dbReference>
<dbReference type="PANTHER" id="PTHR15239">
    <property type="entry name" value="NUCLEAR EXPORT MEDIATOR FACTOR NEMF"/>
    <property type="match status" value="1"/>
</dbReference>
<reference evidence="8 9" key="1">
    <citation type="submission" date="2024-03" db="EMBL/GenBank/DDBJ databases">
        <authorList>
            <person name="Brejova B."/>
        </authorList>
    </citation>
    <scope>NUCLEOTIDE SEQUENCE [LARGE SCALE GENOMIC DNA]</scope>
    <source>
        <strain evidence="8 9">CBS 14171</strain>
    </source>
</reference>
<name>A0ABP0ZHW3_9ASCO</name>
<evidence type="ECO:0000313" key="9">
    <source>
        <dbReference type="Proteomes" id="UP001497383"/>
    </source>
</evidence>
<keyword evidence="9" id="KW-1185">Reference proteome</keyword>
<comment type="similarity">
    <text evidence="2">Belongs to the NEMF family.</text>
</comment>
<dbReference type="InterPro" id="IPR008532">
    <property type="entry name" value="NFACT_RNA-bd"/>
</dbReference>
<dbReference type="Pfam" id="PF11923">
    <property type="entry name" value="NFACT-C"/>
    <property type="match status" value="1"/>
</dbReference>